<evidence type="ECO:0000313" key="1">
    <source>
        <dbReference type="EMBL" id="KAL1116160.1"/>
    </source>
</evidence>
<gene>
    <name evidence="1" type="ORF">AAG570_005655</name>
</gene>
<organism evidence="1 2">
    <name type="scientific">Ranatra chinensis</name>
    <dbReference type="NCBI Taxonomy" id="642074"/>
    <lineage>
        <taxon>Eukaryota</taxon>
        <taxon>Metazoa</taxon>
        <taxon>Ecdysozoa</taxon>
        <taxon>Arthropoda</taxon>
        <taxon>Hexapoda</taxon>
        <taxon>Insecta</taxon>
        <taxon>Pterygota</taxon>
        <taxon>Neoptera</taxon>
        <taxon>Paraneoptera</taxon>
        <taxon>Hemiptera</taxon>
        <taxon>Heteroptera</taxon>
        <taxon>Panheteroptera</taxon>
        <taxon>Nepomorpha</taxon>
        <taxon>Nepidae</taxon>
        <taxon>Ranatrinae</taxon>
        <taxon>Ranatra</taxon>
    </lineage>
</organism>
<dbReference type="Proteomes" id="UP001558652">
    <property type="component" value="Unassembled WGS sequence"/>
</dbReference>
<accession>A0ABD0XZR4</accession>
<reference evidence="1 2" key="1">
    <citation type="submission" date="2024-07" db="EMBL/GenBank/DDBJ databases">
        <title>Chromosome-level genome assembly of the water stick insect Ranatra chinensis (Heteroptera: Nepidae).</title>
        <authorList>
            <person name="Liu X."/>
        </authorList>
    </citation>
    <scope>NUCLEOTIDE SEQUENCE [LARGE SCALE GENOMIC DNA]</scope>
    <source>
        <strain evidence="1">Cailab_2021Rc</strain>
        <tissue evidence="1">Muscle</tissue>
    </source>
</reference>
<protein>
    <submittedName>
        <fullName evidence="1">Uncharacterized protein</fullName>
    </submittedName>
</protein>
<comment type="caution">
    <text evidence="1">The sequence shown here is derived from an EMBL/GenBank/DDBJ whole genome shotgun (WGS) entry which is preliminary data.</text>
</comment>
<evidence type="ECO:0000313" key="2">
    <source>
        <dbReference type="Proteomes" id="UP001558652"/>
    </source>
</evidence>
<name>A0ABD0XZR4_9HEMI</name>
<keyword evidence="2" id="KW-1185">Reference proteome</keyword>
<dbReference type="AlphaFoldDB" id="A0ABD0XZR4"/>
<proteinExistence type="predicted"/>
<dbReference type="EMBL" id="JBFDAA010000018">
    <property type="protein sequence ID" value="KAL1116160.1"/>
    <property type="molecule type" value="Genomic_DNA"/>
</dbReference>
<sequence>MGCLGSKRPSKDVKNYLELSGRSRRRWRGDRKGPLRWCPTKRPPRDRHRSIEMKVMAYACDTRERPPTKDVGIQCRMDQGVGCQSPVLDHWGRHLLRFNSAKFLPDRLWETNYCKRMEAARRRARINVERREKEFLKTDLDNDEVPGKWSHT</sequence>